<dbReference type="AlphaFoldDB" id="A0A238JS48"/>
<accession>A0A238JS48</accession>
<keyword evidence="2" id="KW-1185">Reference proteome</keyword>
<dbReference type="PANTHER" id="PTHR39336">
    <property type="entry name" value="PYRIDOXAMINE PHOSPHATE OXIDASE FAMILY PROTEIN (AFU_ORTHOLOGUE AFUA_6G11440)"/>
    <property type="match status" value="1"/>
</dbReference>
<proteinExistence type="predicted"/>
<dbReference type="EMBL" id="FXYH01000001">
    <property type="protein sequence ID" value="SMX33283.1"/>
    <property type="molecule type" value="Genomic_DNA"/>
</dbReference>
<gene>
    <name evidence="1" type="ORF">PEV8663_00207</name>
</gene>
<dbReference type="Proteomes" id="UP000220836">
    <property type="component" value="Unassembled WGS sequence"/>
</dbReference>
<dbReference type="InterPro" id="IPR012349">
    <property type="entry name" value="Split_barrel_FMN-bd"/>
</dbReference>
<dbReference type="RefSeq" id="WP_097802760.1">
    <property type="nucleotide sequence ID" value="NZ_FXYH01000001.1"/>
</dbReference>
<dbReference type="OrthoDB" id="115989at2"/>
<protein>
    <submittedName>
        <fullName evidence="1">Uncharacterized protein</fullName>
    </submittedName>
</protein>
<dbReference type="PANTHER" id="PTHR39336:SF1">
    <property type="entry name" value="PYRIDOXAMINE PHOSPHATE OXIDASE FAMILY PROTEIN (AFU_ORTHOLOGUE AFUA_6G11440)"/>
    <property type="match status" value="1"/>
</dbReference>
<dbReference type="Gene3D" id="2.30.110.10">
    <property type="entry name" value="Electron Transport, Fmn-binding Protein, Chain A"/>
    <property type="match status" value="1"/>
</dbReference>
<name>A0A238JS48_9RHOB</name>
<reference evidence="1 2" key="1">
    <citation type="submission" date="2017-05" db="EMBL/GenBank/DDBJ databases">
        <authorList>
            <person name="Song R."/>
            <person name="Chenine A.L."/>
            <person name="Ruprecht R.M."/>
        </authorList>
    </citation>
    <scope>NUCLEOTIDE SEQUENCE [LARGE SCALE GENOMIC DNA]</scope>
    <source>
        <strain evidence="1 2">CECT 8663</strain>
    </source>
</reference>
<organism evidence="1 2">
    <name type="scientific">Pelagimonas varians</name>
    <dbReference type="NCBI Taxonomy" id="696760"/>
    <lineage>
        <taxon>Bacteria</taxon>
        <taxon>Pseudomonadati</taxon>
        <taxon>Pseudomonadota</taxon>
        <taxon>Alphaproteobacteria</taxon>
        <taxon>Rhodobacterales</taxon>
        <taxon>Roseobacteraceae</taxon>
        <taxon>Pelagimonas</taxon>
    </lineage>
</organism>
<dbReference type="SUPFAM" id="SSF50475">
    <property type="entry name" value="FMN-binding split barrel"/>
    <property type="match status" value="1"/>
</dbReference>
<evidence type="ECO:0000313" key="2">
    <source>
        <dbReference type="Proteomes" id="UP000220836"/>
    </source>
</evidence>
<evidence type="ECO:0000313" key="1">
    <source>
        <dbReference type="EMBL" id="SMX33283.1"/>
    </source>
</evidence>
<sequence>MGKQFAALTDDHTGFIADQKLFFVGSAAETGKVNISPKGGDCLRIKGPNRIIWRNLTGSGNETAGHLTRVNRMTLMWCGFETRPIILRCYGTAHTYHFRDPEFAVLNAEFPDDIGARQIYDMTVDMVQTSCGYAVPFFDYKEDRKVLESWSGKKDRDGIDTYWQERNGQTLDGFATGVTDDHS</sequence>